<dbReference type="HAMAP" id="MF_00434">
    <property type="entry name" value="Pterin_4_alpha"/>
    <property type="match status" value="1"/>
</dbReference>
<dbReference type="CDD" id="cd00914">
    <property type="entry name" value="PCD_DCoH_subfamily_b"/>
    <property type="match status" value="1"/>
</dbReference>
<dbReference type="Proteomes" id="UP000194664">
    <property type="component" value="Unassembled WGS sequence"/>
</dbReference>
<keyword evidence="6" id="KW-1185">Reference proteome</keyword>
<comment type="catalytic activity">
    <reaction evidence="1 4">
        <text>(4aS,6R)-4a-hydroxy-L-erythro-5,6,7,8-tetrahydrobiopterin = (6R)-L-erythro-6,7-dihydrobiopterin + H2O</text>
        <dbReference type="Rhea" id="RHEA:11920"/>
        <dbReference type="ChEBI" id="CHEBI:15377"/>
        <dbReference type="ChEBI" id="CHEBI:15642"/>
        <dbReference type="ChEBI" id="CHEBI:43120"/>
        <dbReference type="EC" id="4.2.1.96"/>
    </reaction>
</comment>
<dbReference type="OrthoDB" id="9794987at2"/>
<comment type="similarity">
    <text evidence="2 4">Belongs to the pterin-4-alpha-carbinolamine dehydratase family.</text>
</comment>
<evidence type="ECO:0000313" key="5">
    <source>
        <dbReference type="EMBL" id="OUD09873.1"/>
    </source>
</evidence>
<reference evidence="5 6" key="1">
    <citation type="submission" date="2016-12" db="EMBL/GenBank/DDBJ databases">
        <title>The draft genome sequence of HSLHS2.</title>
        <authorList>
            <person name="Hu D."/>
            <person name="Wang L."/>
            <person name="Shao Z."/>
        </authorList>
    </citation>
    <scope>NUCLEOTIDE SEQUENCE [LARGE SCALE GENOMIC DNA]</scope>
    <source>
        <strain evidence="5">MCCC 1A06712</strain>
    </source>
</reference>
<name>A0A251X127_9RHOB</name>
<accession>A0A251X127</accession>
<dbReference type="AlphaFoldDB" id="A0A251X127"/>
<dbReference type="PANTHER" id="PTHR12599">
    <property type="entry name" value="PTERIN-4-ALPHA-CARBINOLAMINE DEHYDRATASE"/>
    <property type="match status" value="1"/>
</dbReference>
<dbReference type="NCBIfam" id="NF002017">
    <property type="entry name" value="PRK00823.1-2"/>
    <property type="match status" value="1"/>
</dbReference>
<dbReference type="Pfam" id="PF01329">
    <property type="entry name" value="Pterin_4a"/>
    <property type="match status" value="1"/>
</dbReference>
<dbReference type="InterPro" id="IPR001533">
    <property type="entry name" value="Pterin_deHydtase"/>
</dbReference>
<dbReference type="SUPFAM" id="SSF55248">
    <property type="entry name" value="PCD-like"/>
    <property type="match status" value="1"/>
</dbReference>
<comment type="caution">
    <text evidence="5">The sequence shown here is derived from an EMBL/GenBank/DDBJ whole genome shotgun (WGS) entry which is preliminary data.</text>
</comment>
<dbReference type="Gene3D" id="3.30.1360.20">
    <property type="entry name" value="Transcriptional coactivator/pterin dehydratase"/>
    <property type="match status" value="1"/>
</dbReference>
<sequence>MDITMLKSRGWTANDDGTKITKTFEFPTFPEAFGFMAQSAIWAEKWNHHPEWTNIYRKVVVTLTTHDAGGLTDKDVKLAEKMDEIQGS</sequence>
<organism evidence="5 6">
    <name type="scientific">Marivivens niveibacter</name>
    <dbReference type="NCBI Taxonomy" id="1930667"/>
    <lineage>
        <taxon>Bacteria</taxon>
        <taxon>Pseudomonadati</taxon>
        <taxon>Pseudomonadota</taxon>
        <taxon>Alphaproteobacteria</taxon>
        <taxon>Rhodobacterales</taxon>
        <taxon>Paracoccaceae</taxon>
        <taxon>Marivivens group</taxon>
        <taxon>Marivivens</taxon>
    </lineage>
</organism>
<proteinExistence type="inferred from homology"/>
<dbReference type="PANTHER" id="PTHR12599:SF0">
    <property type="entry name" value="PTERIN-4-ALPHA-CARBINOLAMINE DEHYDRATASE"/>
    <property type="match status" value="1"/>
</dbReference>
<dbReference type="GO" id="GO:0008124">
    <property type="term" value="F:4-alpha-hydroxytetrahydrobiopterin dehydratase activity"/>
    <property type="evidence" value="ECO:0007669"/>
    <property type="project" value="UniProtKB-UniRule"/>
</dbReference>
<dbReference type="EC" id="4.2.1.96" evidence="4"/>
<keyword evidence="3 4" id="KW-0456">Lyase</keyword>
<evidence type="ECO:0000313" key="6">
    <source>
        <dbReference type="Proteomes" id="UP000194664"/>
    </source>
</evidence>
<evidence type="ECO:0000256" key="1">
    <source>
        <dbReference type="ARBA" id="ARBA00001554"/>
    </source>
</evidence>
<gene>
    <name evidence="5" type="ORF">BVC71_08605</name>
</gene>
<evidence type="ECO:0000256" key="2">
    <source>
        <dbReference type="ARBA" id="ARBA00006472"/>
    </source>
</evidence>
<dbReference type="InterPro" id="IPR036428">
    <property type="entry name" value="PCD_sf"/>
</dbReference>
<dbReference type="EMBL" id="MSPP01000002">
    <property type="protein sequence ID" value="OUD09873.1"/>
    <property type="molecule type" value="Genomic_DNA"/>
</dbReference>
<protein>
    <recommendedName>
        <fullName evidence="4">Putative pterin-4-alpha-carbinolamine dehydratase</fullName>
        <shortName evidence="4">PHS</shortName>
        <ecNumber evidence="4">4.2.1.96</ecNumber>
    </recommendedName>
    <alternativeName>
        <fullName evidence="4">4-alpha-hydroxy-tetrahydropterin dehydratase</fullName>
    </alternativeName>
    <alternativeName>
        <fullName evidence="4">Pterin carbinolamine dehydratase</fullName>
        <shortName evidence="4">PCD</shortName>
    </alternativeName>
</protein>
<evidence type="ECO:0000256" key="3">
    <source>
        <dbReference type="ARBA" id="ARBA00023239"/>
    </source>
</evidence>
<dbReference type="NCBIfam" id="NF002018">
    <property type="entry name" value="PRK00823.1-3"/>
    <property type="match status" value="1"/>
</dbReference>
<evidence type="ECO:0000256" key="4">
    <source>
        <dbReference type="HAMAP-Rule" id="MF_00434"/>
    </source>
</evidence>
<dbReference type="GO" id="GO:0006729">
    <property type="term" value="P:tetrahydrobiopterin biosynthetic process"/>
    <property type="evidence" value="ECO:0007669"/>
    <property type="project" value="InterPro"/>
</dbReference>
<dbReference type="RefSeq" id="WP_086451211.1">
    <property type="nucleotide sequence ID" value="NZ_MSPP01000002.1"/>
</dbReference>